<name>A0ABY9TGN6_9GAMM</name>
<evidence type="ECO:0000256" key="2">
    <source>
        <dbReference type="ARBA" id="ARBA00004377"/>
    </source>
</evidence>
<dbReference type="EMBL" id="CP134146">
    <property type="protein sequence ID" value="WNC67890.1"/>
    <property type="molecule type" value="Genomic_DNA"/>
</dbReference>
<evidence type="ECO:0000256" key="11">
    <source>
        <dbReference type="ARBA" id="ARBA00023136"/>
    </source>
</evidence>
<keyword evidence="14" id="KW-1185">Reference proteome</keyword>
<keyword evidence="6 12" id="KW-1003">Cell membrane</keyword>
<keyword evidence="5 12" id="KW-0813">Transport</keyword>
<dbReference type="RefSeq" id="WP_348387049.1">
    <property type="nucleotide sequence ID" value="NZ_CP134146.1"/>
</dbReference>
<evidence type="ECO:0000256" key="7">
    <source>
        <dbReference type="ARBA" id="ARBA00022519"/>
    </source>
</evidence>
<reference evidence="14" key="1">
    <citation type="submission" date="2023-09" db="EMBL/GenBank/DDBJ databases">
        <authorList>
            <person name="Li S."/>
            <person name="Li X."/>
            <person name="Zhang C."/>
            <person name="Zhao Z."/>
        </authorList>
    </citation>
    <scope>NUCLEOTIDE SEQUENCE [LARGE SCALE GENOMIC DNA]</scope>
    <source>
        <strain evidence="14">SQ345</strain>
    </source>
</reference>
<dbReference type="InterPro" id="IPR052075">
    <property type="entry name" value="Heme_exporter_D"/>
</dbReference>
<sequence>MVFNSFAEFLNMGGYGFYIWLSYGFTALLLIVLTFNSVKMETQIIKQIKQRLKREAKLKQAAQRRKEGM</sequence>
<evidence type="ECO:0000256" key="4">
    <source>
        <dbReference type="ARBA" id="ARBA00016461"/>
    </source>
</evidence>
<proteinExistence type="inferred from homology"/>
<evidence type="ECO:0000256" key="5">
    <source>
        <dbReference type="ARBA" id="ARBA00022448"/>
    </source>
</evidence>
<evidence type="ECO:0000256" key="9">
    <source>
        <dbReference type="ARBA" id="ARBA00022748"/>
    </source>
</evidence>
<protein>
    <recommendedName>
        <fullName evidence="4 12">Heme exporter protein D</fullName>
    </recommendedName>
</protein>
<evidence type="ECO:0000256" key="8">
    <source>
        <dbReference type="ARBA" id="ARBA00022692"/>
    </source>
</evidence>
<dbReference type="PANTHER" id="PTHR37531">
    <property type="entry name" value="HEME EXPORTER PROTEIN D"/>
    <property type="match status" value="1"/>
</dbReference>
<evidence type="ECO:0000313" key="14">
    <source>
        <dbReference type="Proteomes" id="UP001248581"/>
    </source>
</evidence>
<evidence type="ECO:0000313" key="13">
    <source>
        <dbReference type="EMBL" id="WNC67890.1"/>
    </source>
</evidence>
<keyword evidence="10 12" id="KW-1133">Transmembrane helix</keyword>
<comment type="subcellular location">
    <subcellularLocation>
        <location evidence="2 12">Cell inner membrane</location>
        <topology evidence="2 12">Single-pass membrane protein</topology>
    </subcellularLocation>
</comment>
<dbReference type="NCBIfam" id="TIGR03141">
    <property type="entry name" value="cytochro_ccmD"/>
    <property type="match status" value="1"/>
</dbReference>
<comment type="function">
    <text evidence="1 12">Required for the export of heme to the periplasm for the biogenesis of c-type cytochromes.</text>
</comment>
<keyword evidence="7 12" id="KW-0997">Cell inner membrane</keyword>
<accession>A0ABY9TGN6</accession>
<evidence type="ECO:0000256" key="10">
    <source>
        <dbReference type="ARBA" id="ARBA00022989"/>
    </source>
</evidence>
<dbReference type="Proteomes" id="UP001248581">
    <property type="component" value="Chromosome"/>
</dbReference>
<gene>
    <name evidence="13" type="primary">ccmD</name>
    <name evidence="13" type="ORF">RI845_15355</name>
</gene>
<dbReference type="Pfam" id="PF04995">
    <property type="entry name" value="CcmD"/>
    <property type="match status" value="1"/>
</dbReference>
<dbReference type="InterPro" id="IPR007078">
    <property type="entry name" value="Haem_export_protD_CcmD"/>
</dbReference>
<comment type="similarity">
    <text evidence="3 12">Belongs to the CcmD/CycX/HelD family.</text>
</comment>
<keyword evidence="8 12" id="KW-0812">Transmembrane</keyword>
<keyword evidence="11 12" id="KW-0472">Membrane</keyword>
<evidence type="ECO:0000256" key="6">
    <source>
        <dbReference type="ARBA" id="ARBA00022475"/>
    </source>
</evidence>
<organism evidence="13 14">
    <name type="scientific">Thalassotalea nanhaiensis</name>
    <dbReference type="NCBI Taxonomy" id="3065648"/>
    <lineage>
        <taxon>Bacteria</taxon>
        <taxon>Pseudomonadati</taxon>
        <taxon>Pseudomonadota</taxon>
        <taxon>Gammaproteobacteria</taxon>
        <taxon>Alteromonadales</taxon>
        <taxon>Colwelliaceae</taxon>
        <taxon>Thalassotalea</taxon>
    </lineage>
</organism>
<keyword evidence="9 12" id="KW-0201">Cytochrome c-type biogenesis</keyword>
<evidence type="ECO:0000256" key="1">
    <source>
        <dbReference type="ARBA" id="ARBA00002442"/>
    </source>
</evidence>
<dbReference type="PANTHER" id="PTHR37531:SF1">
    <property type="entry name" value="HEME EXPORTER PROTEIN D"/>
    <property type="match status" value="1"/>
</dbReference>
<evidence type="ECO:0000256" key="3">
    <source>
        <dbReference type="ARBA" id="ARBA00008741"/>
    </source>
</evidence>
<feature type="transmembrane region" description="Helical" evidence="12">
    <location>
        <begin position="15"/>
        <end position="38"/>
    </location>
</feature>
<evidence type="ECO:0000256" key="12">
    <source>
        <dbReference type="RuleBase" id="RU363101"/>
    </source>
</evidence>